<evidence type="ECO:0000256" key="2">
    <source>
        <dbReference type="SAM" id="MobiDB-lite"/>
    </source>
</evidence>
<dbReference type="HOGENOM" id="CLU_1402275_0_0_1"/>
<dbReference type="KEGG" id="cthr:CTHT_0000760"/>
<keyword evidence="4" id="KW-1185">Reference proteome</keyword>
<accession>G0RYW0</accession>
<sequence>MDAYKETIQRHEDDIQDLARVTQEHSQRLDHVYSAGLVTAPHLERILSDVTASIMTQTKADISQAVAEAMAAQDLTYQGIISRIASRRGSTTVKSRSSGSTRGVLAPVAASDPVLRTPQTPASRTKSLNVPRTGVLVSASSMNWRSDGPETSIRKPHHSRTLLKIAETLTRDSLHLSEETDQPLHAAPHEGPRG</sequence>
<feature type="region of interest" description="Disordered" evidence="2">
    <location>
        <begin position="173"/>
        <end position="194"/>
    </location>
</feature>
<dbReference type="Proteomes" id="UP000008066">
    <property type="component" value="Unassembled WGS sequence"/>
</dbReference>
<reference evidence="3 4" key="1">
    <citation type="journal article" date="2011" name="Cell">
        <title>Insight into structure and assembly of the nuclear pore complex by utilizing the genome of a eukaryotic thermophile.</title>
        <authorList>
            <person name="Amlacher S."/>
            <person name="Sarges P."/>
            <person name="Flemming D."/>
            <person name="van Noort V."/>
            <person name="Kunze R."/>
            <person name="Devos D.P."/>
            <person name="Arumugam M."/>
            <person name="Bork P."/>
            <person name="Hurt E."/>
        </authorList>
    </citation>
    <scope>NUCLEOTIDE SEQUENCE [LARGE SCALE GENOMIC DNA]</scope>
    <source>
        <strain evidence="4">DSM 1495 / CBS 144.50 / IMI 039719</strain>
    </source>
</reference>
<organism evidence="4">
    <name type="scientific">Chaetomium thermophilum (strain DSM 1495 / CBS 144.50 / IMI 039719)</name>
    <name type="common">Thermochaetoides thermophila</name>
    <dbReference type="NCBI Taxonomy" id="759272"/>
    <lineage>
        <taxon>Eukaryota</taxon>
        <taxon>Fungi</taxon>
        <taxon>Dikarya</taxon>
        <taxon>Ascomycota</taxon>
        <taxon>Pezizomycotina</taxon>
        <taxon>Sordariomycetes</taxon>
        <taxon>Sordariomycetidae</taxon>
        <taxon>Sordariales</taxon>
        <taxon>Chaetomiaceae</taxon>
        <taxon>Thermochaetoides</taxon>
    </lineage>
</organism>
<feature type="region of interest" description="Disordered" evidence="2">
    <location>
        <begin position="139"/>
        <end position="159"/>
    </location>
</feature>
<feature type="coiled-coil region" evidence="1">
    <location>
        <begin position="1"/>
        <end position="28"/>
    </location>
</feature>
<keyword evidence="1" id="KW-0175">Coiled coil</keyword>
<evidence type="ECO:0000313" key="4">
    <source>
        <dbReference type="Proteomes" id="UP000008066"/>
    </source>
</evidence>
<name>G0RYW0_CHATD</name>
<dbReference type="EMBL" id="GL988032">
    <property type="protein sequence ID" value="EGS23388.1"/>
    <property type="molecule type" value="Genomic_DNA"/>
</dbReference>
<dbReference type="GeneID" id="18254114"/>
<gene>
    <name evidence="3" type="ORF">CTHT_0000760</name>
</gene>
<protein>
    <submittedName>
        <fullName evidence="3">Uncharacterized protein</fullName>
    </submittedName>
</protein>
<proteinExistence type="predicted"/>
<evidence type="ECO:0000313" key="3">
    <source>
        <dbReference type="EMBL" id="EGS23388.1"/>
    </source>
</evidence>
<evidence type="ECO:0000256" key="1">
    <source>
        <dbReference type="SAM" id="Coils"/>
    </source>
</evidence>
<dbReference type="RefSeq" id="XP_006690630.1">
    <property type="nucleotide sequence ID" value="XM_006690567.1"/>
</dbReference>
<dbReference type="AlphaFoldDB" id="G0RYW0"/>